<feature type="compositionally biased region" description="Polar residues" evidence="1">
    <location>
        <begin position="1"/>
        <end position="29"/>
    </location>
</feature>
<evidence type="ECO:0000313" key="3">
    <source>
        <dbReference type="Proteomes" id="UP000759537"/>
    </source>
</evidence>
<accession>A0A9P5N315</accession>
<reference evidence="2" key="1">
    <citation type="submission" date="2019-10" db="EMBL/GenBank/DDBJ databases">
        <authorList>
            <consortium name="DOE Joint Genome Institute"/>
            <person name="Kuo A."/>
            <person name="Miyauchi S."/>
            <person name="Kiss E."/>
            <person name="Drula E."/>
            <person name="Kohler A."/>
            <person name="Sanchez-Garcia M."/>
            <person name="Andreopoulos B."/>
            <person name="Barry K.W."/>
            <person name="Bonito G."/>
            <person name="Buee M."/>
            <person name="Carver A."/>
            <person name="Chen C."/>
            <person name="Cichocki N."/>
            <person name="Clum A."/>
            <person name="Culley D."/>
            <person name="Crous P.W."/>
            <person name="Fauchery L."/>
            <person name="Girlanda M."/>
            <person name="Hayes R."/>
            <person name="Keri Z."/>
            <person name="LaButti K."/>
            <person name="Lipzen A."/>
            <person name="Lombard V."/>
            <person name="Magnuson J."/>
            <person name="Maillard F."/>
            <person name="Morin E."/>
            <person name="Murat C."/>
            <person name="Nolan M."/>
            <person name="Ohm R."/>
            <person name="Pangilinan J."/>
            <person name="Pereira M."/>
            <person name="Perotto S."/>
            <person name="Peter M."/>
            <person name="Riley R."/>
            <person name="Sitrit Y."/>
            <person name="Stielow B."/>
            <person name="Szollosi G."/>
            <person name="Zifcakova L."/>
            <person name="Stursova M."/>
            <person name="Spatafora J.W."/>
            <person name="Tedersoo L."/>
            <person name="Vaario L.-M."/>
            <person name="Yamada A."/>
            <person name="Yan M."/>
            <person name="Wang P."/>
            <person name="Xu J."/>
            <person name="Bruns T."/>
            <person name="Baldrian P."/>
            <person name="Vilgalys R."/>
            <person name="Henrissat B."/>
            <person name="Grigoriev I.V."/>
            <person name="Hibbett D."/>
            <person name="Nagy L.G."/>
            <person name="Martin F.M."/>
        </authorList>
    </citation>
    <scope>NUCLEOTIDE SEQUENCE</scope>
    <source>
        <strain evidence="2">Prilba</strain>
    </source>
</reference>
<dbReference type="EMBL" id="WHVB01000003">
    <property type="protein sequence ID" value="KAF8485165.1"/>
    <property type="molecule type" value="Genomic_DNA"/>
</dbReference>
<keyword evidence="3" id="KW-1185">Reference proteome</keyword>
<organism evidence="2 3">
    <name type="scientific">Russula ochroleuca</name>
    <dbReference type="NCBI Taxonomy" id="152965"/>
    <lineage>
        <taxon>Eukaryota</taxon>
        <taxon>Fungi</taxon>
        <taxon>Dikarya</taxon>
        <taxon>Basidiomycota</taxon>
        <taxon>Agaricomycotina</taxon>
        <taxon>Agaricomycetes</taxon>
        <taxon>Russulales</taxon>
        <taxon>Russulaceae</taxon>
        <taxon>Russula</taxon>
    </lineage>
</organism>
<dbReference type="AlphaFoldDB" id="A0A9P5N315"/>
<proteinExistence type="predicted"/>
<feature type="region of interest" description="Disordered" evidence="1">
    <location>
        <begin position="1"/>
        <end position="39"/>
    </location>
</feature>
<feature type="region of interest" description="Disordered" evidence="1">
    <location>
        <begin position="146"/>
        <end position="180"/>
    </location>
</feature>
<evidence type="ECO:0000313" key="2">
    <source>
        <dbReference type="EMBL" id="KAF8485165.1"/>
    </source>
</evidence>
<protein>
    <submittedName>
        <fullName evidence="2">Uncharacterized protein</fullName>
    </submittedName>
</protein>
<evidence type="ECO:0000256" key="1">
    <source>
        <dbReference type="SAM" id="MobiDB-lite"/>
    </source>
</evidence>
<name>A0A9P5N315_9AGAM</name>
<gene>
    <name evidence="2" type="ORF">DFH94DRAFT_815352</name>
</gene>
<reference evidence="2" key="2">
    <citation type="journal article" date="2020" name="Nat. Commun.">
        <title>Large-scale genome sequencing of mycorrhizal fungi provides insights into the early evolution of symbiotic traits.</title>
        <authorList>
            <person name="Miyauchi S."/>
            <person name="Kiss E."/>
            <person name="Kuo A."/>
            <person name="Drula E."/>
            <person name="Kohler A."/>
            <person name="Sanchez-Garcia M."/>
            <person name="Morin E."/>
            <person name="Andreopoulos B."/>
            <person name="Barry K.W."/>
            <person name="Bonito G."/>
            <person name="Buee M."/>
            <person name="Carver A."/>
            <person name="Chen C."/>
            <person name="Cichocki N."/>
            <person name="Clum A."/>
            <person name="Culley D."/>
            <person name="Crous P.W."/>
            <person name="Fauchery L."/>
            <person name="Girlanda M."/>
            <person name="Hayes R.D."/>
            <person name="Keri Z."/>
            <person name="LaButti K."/>
            <person name="Lipzen A."/>
            <person name="Lombard V."/>
            <person name="Magnuson J."/>
            <person name="Maillard F."/>
            <person name="Murat C."/>
            <person name="Nolan M."/>
            <person name="Ohm R.A."/>
            <person name="Pangilinan J."/>
            <person name="Pereira M.F."/>
            <person name="Perotto S."/>
            <person name="Peter M."/>
            <person name="Pfister S."/>
            <person name="Riley R."/>
            <person name="Sitrit Y."/>
            <person name="Stielow J.B."/>
            <person name="Szollosi G."/>
            <person name="Zifcakova L."/>
            <person name="Stursova M."/>
            <person name="Spatafora J.W."/>
            <person name="Tedersoo L."/>
            <person name="Vaario L.M."/>
            <person name="Yamada A."/>
            <person name="Yan M."/>
            <person name="Wang P."/>
            <person name="Xu J."/>
            <person name="Bruns T."/>
            <person name="Baldrian P."/>
            <person name="Vilgalys R."/>
            <person name="Dunand C."/>
            <person name="Henrissat B."/>
            <person name="Grigoriev I.V."/>
            <person name="Hibbett D."/>
            <person name="Nagy L.G."/>
            <person name="Martin F.M."/>
        </authorList>
    </citation>
    <scope>NUCLEOTIDE SEQUENCE</scope>
    <source>
        <strain evidence="2">Prilba</strain>
    </source>
</reference>
<comment type="caution">
    <text evidence="2">The sequence shown here is derived from an EMBL/GenBank/DDBJ whole genome shotgun (WGS) entry which is preliminary data.</text>
</comment>
<dbReference type="Proteomes" id="UP000759537">
    <property type="component" value="Unassembled WGS sequence"/>
</dbReference>
<sequence>MTLLRTPTQSSTPPSALTTESYTLKSTSFPGRESSMEGRDIQFLNLPRGSSEPHSAVNRISLGERMDAPRIGHSDLQLPNFSDFHSQATHYRVPLHPYWEPWPLMTEPTVLPPEQIPEASVQMALAPGMSDDNWGDEFRAFVDDQIRANGSTPGQPITDREDSLRGTNSSLDQGNGNDVQLRNHNIFSTASHRSHGQSSYVSPQQMEDLPDTHRYEQRLGQGVEAPEFGKFRGTPKIEIVQRSKDRSSANVLAEGGMSWTSEQLFVTRADVIGGVGRRSLGIIPYSNY</sequence>
<feature type="compositionally biased region" description="Polar residues" evidence="1">
    <location>
        <begin position="165"/>
        <end position="180"/>
    </location>
</feature>